<sequence length="150" mass="16688">MYGLENIKTVFNSLDGDSFIARQMVASKVTLVLEHACRKKRINIDFQHCVHIECSAQGIIINTTTATIANRLKQIQPTLEKALFDIGLNFPIQAIRAGKIKPLPDFEPYPKDAPRVAQPGASEAVYASAKRTEDENVRKALERLAEALKL</sequence>
<name>A0ABS2GRH9_9BURK</name>
<protein>
    <recommendedName>
        <fullName evidence="3">DUF721 domain-containing protein</fullName>
    </recommendedName>
</protein>
<reference evidence="1 2" key="1">
    <citation type="journal article" date="2021" name="Sci. Rep.">
        <title>The distribution of antibiotic resistance genes in chicken gut microbiota commensals.</title>
        <authorList>
            <person name="Juricova H."/>
            <person name="Matiasovicova J."/>
            <person name="Kubasova T."/>
            <person name="Cejkova D."/>
            <person name="Rychlik I."/>
        </authorList>
    </citation>
    <scope>NUCLEOTIDE SEQUENCE [LARGE SCALE GENOMIC DNA]</scope>
    <source>
        <strain evidence="1 2">An562</strain>
    </source>
</reference>
<organism evidence="1 2">
    <name type="scientific">Parasutterella secunda</name>
    <dbReference type="NCBI Taxonomy" id="626947"/>
    <lineage>
        <taxon>Bacteria</taxon>
        <taxon>Pseudomonadati</taxon>
        <taxon>Pseudomonadota</taxon>
        <taxon>Betaproteobacteria</taxon>
        <taxon>Burkholderiales</taxon>
        <taxon>Sutterellaceae</taxon>
        <taxon>Parasutterella</taxon>
    </lineage>
</organism>
<dbReference type="EMBL" id="JACJKX010000005">
    <property type="protein sequence ID" value="MBM6928388.1"/>
    <property type="molecule type" value="Genomic_DNA"/>
</dbReference>
<gene>
    <name evidence="1" type="ORF">H5985_03790</name>
</gene>
<dbReference type="RefSeq" id="WP_205049987.1">
    <property type="nucleotide sequence ID" value="NZ_JACJKX010000005.1"/>
</dbReference>
<accession>A0ABS2GRH9</accession>
<dbReference type="Proteomes" id="UP000777002">
    <property type="component" value="Unassembled WGS sequence"/>
</dbReference>
<keyword evidence="2" id="KW-1185">Reference proteome</keyword>
<proteinExistence type="predicted"/>
<evidence type="ECO:0000313" key="1">
    <source>
        <dbReference type="EMBL" id="MBM6928388.1"/>
    </source>
</evidence>
<evidence type="ECO:0000313" key="2">
    <source>
        <dbReference type="Proteomes" id="UP000777002"/>
    </source>
</evidence>
<evidence type="ECO:0008006" key="3">
    <source>
        <dbReference type="Google" id="ProtNLM"/>
    </source>
</evidence>
<comment type="caution">
    <text evidence="1">The sequence shown here is derived from an EMBL/GenBank/DDBJ whole genome shotgun (WGS) entry which is preliminary data.</text>
</comment>